<evidence type="ECO:0000256" key="5">
    <source>
        <dbReference type="ARBA" id="ARBA00022801"/>
    </source>
</evidence>
<feature type="region of interest" description="Disordered" evidence="8">
    <location>
        <begin position="179"/>
        <end position="201"/>
    </location>
</feature>
<proteinExistence type="predicted"/>
<keyword evidence="5" id="KW-0378">Hydrolase</keyword>
<keyword evidence="7" id="KW-0175">Coiled coil</keyword>
<evidence type="ECO:0000256" key="7">
    <source>
        <dbReference type="SAM" id="Coils"/>
    </source>
</evidence>
<feature type="domain" description="DUF6606" evidence="11">
    <location>
        <begin position="19"/>
        <end position="285"/>
    </location>
</feature>
<comment type="catalytic activity">
    <reaction evidence="1">
        <text>Thiol-dependent hydrolysis of ester, thioester, amide, peptide and isopeptide bonds formed by the C-terminal Gly of ubiquitin (a 76-residue protein attached to proteins as an intracellular targeting signal).</text>
        <dbReference type="EC" id="3.4.19.12"/>
    </reaction>
</comment>
<feature type="domain" description="DUF3645" evidence="10">
    <location>
        <begin position="2362"/>
        <end position="2394"/>
    </location>
</feature>
<dbReference type="InterPro" id="IPR022105">
    <property type="entry name" value="DUF3645"/>
</dbReference>
<evidence type="ECO:0000256" key="6">
    <source>
        <dbReference type="ARBA" id="ARBA00022807"/>
    </source>
</evidence>
<dbReference type="InterPro" id="IPR051346">
    <property type="entry name" value="OTU_Deubiquitinase"/>
</dbReference>
<evidence type="ECO:0000256" key="4">
    <source>
        <dbReference type="ARBA" id="ARBA00022786"/>
    </source>
</evidence>
<keyword evidence="4" id="KW-0833">Ubl conjugation pathway</keyword>
<dbReference type="GO" id="GO:0004843">
    <property type="term" value="F:cysteine-type deubiquitinase activity"/>
    <property type="evidence" value="ECO:0007669"/>
    <property type="project" value="UniProtKB-EC"/>
</dbReference>
<accession>A0A9W8U6G8</accession>
<dbReference type="GO" id="GO:0006508">
    <property type="term" value="P:proteolysis"/>
    <property type="evidence" value="ECO:0007669"/>
    <property type="project" value="UniProtKB-KW"/>
</dbReference>
<evidence type="ECO:0000313" key="12">
    <source>
        <dbReference type="EMBL" id="KAJ4005951.1"/>
    </source>
</evidence>
<dbReference type="InterPro" id="IPR022099">
    <property type="entry name" value="DUF3638"/>
</dbReference>
<dbReference type="PANTHER" id="PTHR13367">
    <property type="entry name" value="UBIQUITIN THIOESTERASE"/>
    <property type="match status" value="1"/>
</dbReference>
<evidence type="ECO:0000256" key="1">
    <source>
        <dbReference type="ARBA" id="ARBA00000707"/>
    </source>
</evidence>
<evidence type="ECO:0000256" key="8">
    <source>
        <dbReference type="SAM" id="MobiDB-lite"/>
    </source>
</evidence>
<feature type="coiled-coil region" evidence="7">
    <location>
        <begin position="573"/>
        <end position="600"/>
    </location>
</feature>
<evidence type="ECO:0000259" key="11">
    <source>
        <dbReference type="Pfam" id="PF20255"/>
    </source>
</evidence>
<dbReference type="EC" id="3.4.19.12" evidence="2"/>
<name>A0A9W8U6G8_9HYPO</name>
<feature type="domain" description="DUF3638" evidence="9">
    <location>
        <begin position="2016"/>
        <end position="2239"/>
    </location>
</feature>
<feature type="compositionally biased region" description="Basic and acidic residues" evidence="8">
    <location>
        <begin position="182"/>
        <end position="199"/>
    </location>
</feature>
<dbReference type="Proteomes" id="UP001152130">
    <property type="component" value="Unassembled WGS sequence"/>
</dbReference>
<feature type="region of interest" description="Disordered" evidence="8">
    <location>
        <begin position="2827"/>
        <end position="2847"/>
    </location>
</feature>
<keyword evidence="6" id="KW-0788">Thiol protease</keyword>
<sequence length="3104" mass="352714">MASNGGKPKDVSGTSFEYLYHHLFLPPKLPNADDTSQKNDATLLEFVQRSLKRFLPIHHDREALMAGASVLRSLKTSKNPQGYLKDVAVKDILKELSPKAPAATFQITEQNAGVFINRKSDSVCFEAFELSPRNEVVMSVRGRLVRHFPATAVEVSAADFESPDFQMVMAKTLAKMSQQTVRETRQVSKKEKGEKENRNETPNPMIVTELLVSILRGCGKEIAVEKVCKNTRDDVISKDSKVPWRRSPTWLLVRVALQLSMTRFSATGNDTYKEFMVFLMAQVLQAANEQQKVPSEILQIMSNKIARRLCKLDNPRDGPWLVSIRNIVSQTSETLQQRWRLITERSEPPLSSMRGLSNFKIDDNIAFSLKDMETFIKATTQRKAAVPNTRFRPTSELNSLTQNQLPCVGDWSEDYLPFKLIELESWVAENIQAWIDHHMRKVDNPVRDLRILIEAYHTKAASYYSCRPEGASRMVLTISELWYAADVAAIQELPLLADYNPEVPVVLWQALLLGSLQEMERLQRLEMYISNRAKVAEKVDRPSILGSFGSPGSFAVQFFANSTRHQQIKYEIEAEANAKRREKREEFRKAKTEYVKLMQKYAESECDVTTKRDAAGVMYIHPSSCRRCVFQSKANALGVFVHEWPLPHDELEAQATVFEMAAPVIFSEWRDLTVYFVSDVLLCHPERTSTPQTTYSLKSYQPLKPWHATKTNYRIHLRSGAKPNAVIYRRAVPVGQAAESDVCLNSGIMYECYDESLNSFFQGLALTDDLSKLCTFKLPKRAHVLDQFLRRSWRKPDGQTPNEGIVSQFQCPEWMPLCEFKALVGMAYGHNIQWMNILTELAMPNIDFNKRETAIFLLQMSLQAGPESPSATRSTHSRPCDDLFGRRILQSLSNCIVRVQENWESSTALWSFTFLTARILSLASKDLSRPFLDLLEQCRVIAYSWIKTLLERVENTSDDSRRRELLETASSISLVCIDSFNVDDTFLHQILAIPQQAAILVECSIVLHENLSVKNGDDQTLQDVMLDRWRRTMYRARPIMGEQINSGSSFLSDAIYQRWRYFKPNSSWSLSTGTNSWYQIAMGHLNMHLNILTGELLVNDLPLSRLPADYEAHHEYRRIFGNRLQNVMPSTSSGMTFCTTQLVQGYTVHFGRERQDLLLRLENDTCCYDYIPSRVFADLLPDSFVDDYAHWYNNRTGAVEFCPLKNPFPARLQEWCLEEWEGSWKLRGQKRVFILAPASGLAQCVTAIMAHLETPMSLHMVYDATRKLLDIRIPRLELEFFLNEGQSIIWSRQFKGMQVDEDQSLGTLVGLNSKLVLRSNQKPPTRLVLIPEGDVEIKKDSSDVVHNHVAVCVRHGTVRRVQSYQIDDLLGRFVTEAAKIESKLYLAYLQVLTSFCLPDPFTGRRGIEEALAILGSAPVRAPTALSPVAHNILNTIAALAPTRHYHPENPKTMQNVVWSAQLPVSIQDDRLSLITDEISQRSADVEFLYPNAGPQPGRDLNTDVDLAVRAISRNAAQYVSGFGAEDFHTRDDEIYQSRDNTRSDRAVRAATASYQAFHGEQGLMEPVSGGLALNLYKLMAMGKAANQRSAPPKRDMEYDSMWLQRPSSYLSSYWSQLHHAFHDNPQWLSKMELTVWIATIAYSDEHDAQVTQALLMMALSSSVAAAQLPLNEIRDLSKGYTLQPETLEIAAGPHMVKVKHGPEGKSRSRTAKGDGKAADRLKREYGKDKKQAINIFRDKLARQWPCQVPKQPSDHHMEAYIDVARATKAILAPWRIWWANKNFKEYLEAFVVALKYVPLRVASSDHISPVSELPTKPHRKGFVSVSDLFQHDAPDTDEAPETAIHGLVTKGIVERGEGKRLDAIVDFLESQASLQYERNYLQELRRSLSSLESFSQSNLVEDGVPTGLLQDHLAQCESRHKDVYNSLCSAVQPFSKSSKLHLVQAILSEGGNQPRITPIFFLQQLRSSNWSKLTSAWRSSIIQYGLSVTALQKARRLIRSHKDPADLLRELENKGHENWSPHNHPEWLLIECESQITIREVQEQIAKQMIRPSGQENAVMQLNMGEGKSSVIVPIVATALGDGSTLVRVVVAKPQAKQMHQMLSAKLSGLVDRPIYQLPFSRDVRMDIRKCTVIHQLLARCQNDGGILLVQPEHLLSFQLMELELELESRTELAEHMKTTRHFVEDHARDIVDESDENFNVRFELIYTLGQQRSVEHSPDRWTIVQGVLGLVHHFAAEVKEEFPESIDLDKRHGHEFPVIRVLRRDAEETILGRIAGFICETGITGFPIAYQPPIIRKAVKEYITQRRLSVEEVEAVEHSRFWNGQVINHALLLRGLLAGGVLAFALGQKRWRVNYGLDLNREKKTRLAIPYRAKDNPAPRSEFSHPDIVVVLTCLSYYYGGLTDQALFDALELLTQTDNADSEYQSWVQSHPTIPDAFKHVQGINTKDRTHCVLTVFPYLRYRKAAIDYYLHRIVFPQELKEFPYKLSASGWDLGKRKRHLTTGFSGTNDSRYILPLDIRQLNLPEQNHTNALVLENLLRQENSIKLMTDEMVGATFHSQYLLEALASMDSRPRVILDVGAQVVDLTNREVASAWLRQYKDDENTQAVIFFNEMDEMVVLDKSDRVEELQTSPFADLLDQCLVFLDEAHTRGTDLRLPPYYQAVVTLGAHLTKDRLVQACMRMRKLGRGQSVVFFIPREIELKIRVLQSKSPSPSQDITVGDVICWAITETCTDLRKAVPLWLRQGLRFTEQQARWEGLKIQTDKDSRLAYVKTFMEDEAQSLDKRYSPHRTNTDIFSKVRRMDPHAATAFESRCVGFGLDGHGDSSFNEEQERELSPELEQEPQAVRPPQAESAEHQVHPGLEEFILNGLHPKCPFQPAFLSLANTSAAQHLDVSEFPKNVVVTRDFANTVNTVKCHVQFSDPFQKPVQWVMSIQKDPSIVVIVSPFEVQQLLPSIEQSRHIALHVYSPRVNVGYKSLDNLDLYTISGIRRLRQVPRPVINLLCQFSGQLYLSSFEDYVQLCESLGLAWKAGDSDVIIGPDGFVLSSPAEDGVLNTARFSKSPVLFLKSLLANVRQNHGDVGKTHLGKILDGMRLLESDFRL</sequence>
<feature type="compositionally biased region" description="Acidic residues" evidence="8">
    <location>
        <begin position="2829"/>
        <end position="2843"/>
    </location>
</feature>
<evidence type="ECO:0000256" key="2">
    <source>
        <dbReference type="ARBA" id="ARBA00012759"/>
    </source>
</evidence>
<comment type="caution">
    <text evidence="12">The sequence shown here is derived from an EMBL/GenBank/DDBJ whole genome shotgun (WGS) entry which is preliminary data.</text>
</comment>
<gene>
    <name evidence="12" type="ORF">NW766_010775</name>
</gene>
<dbReference type="Pfam" id="PF20255">
    <property type="entry name" value="DUF6606"/>
    <property type="match status" value="1"/>
</dbReference>
<evidence type="ECO:0000259" key="10">
    <source>
        <dbReference type="Pfam" id="PF12359"/>
    </source>
</evidence>
<evidence type="ECO:0000259" key="9">
    <source>
        <dbReference type="Pfam" id="PF12340"/>
    </source>
</evidence>
<feature type="compositionally biased region" description="Basic and acidic residues" evidence="8">
    <location>
        <begin position="1700"/>
        <end position="1719"/>
    </location>
</feature>
<evidence type="ECO:0000256" key="3">
    <source>
        <dbReference type="ARBA" id="ARBA00022670"/>
    </source>
</evidence>
<reference evidence="12" key="1">
    <citation type="submission" date="2022-10" db="EMBL/GenBank/DDBJ databases">
        <title>Fusarium specimens isolated from Avocado Roots.</title>
        <authorList>
            <person name="Stajich J."/>
            <person name="Roper C."/>
            <person name="Heimlech-Rivalta G."/>
        </authorList>
    </citation>
    <scope>NUCLEOTIDE SEQUENCE</scope>
    <source>
        <strain evidence="12">CF00143</strain>
    </source>
</reference>
<dbReference type="InterPro" id="IPR046541">
    <property type="entry name" value="DUF6606"/>
</dbReference>
<evidence type="ECO:0000313" key="13">
    <source>
        <dbReference type="Proteomes" id="UP001152130"/>
    </source>
</evidence>
<organism evidence="12 13">
    <name type="scientific">Fusarium irregulare</name>
    <dbReference type="NCBI Taxonomy" id="2494466"/>
    <lineage>
        <taxon>Eukaryota</taxon>
        <taxon>Fungi</taxon>
        <taxon>Dikarya</taxon>
        <taxon>Ascomycota</taxon>
        <taxon>Pezizomycotina</taxon>
        <taxon>Sordariomycetes</taxon>
        <taxon>Hypocreomycetidae</taxon>
        <taxon>Hypocreales</taxon>
        <taxon>Nectriaceae</taxon>
        <taxon>Fusarium</taxon>
        <taxon>Fusarium incarnatum-equiseti species complex</taxon>
    </lineage>
</organism>
<protein>
    <recommendedName>
        <fullName evidence="2">ubiquitinyl hydrolase 1</fullName>
        <ecNumber evidence="2">3.4.19.12</ecNumber>
    </recommendedName>
</protein>
<dbReference type="EMBL" id="JAPDHF010000020">
    <property type="protein sequence ID" value="KAJ4005951.1"/>
    <property type="molecule type" value="Genomic_DNA"/>
</dbReference>
<keyword evidence="3" id="KW-0645">Protease</keyword>
<dbReference type="PANTHER" id="PTHR13367:SF34">
    <property type="match status" value="1"/>
</dbReference>
<dbReference type="OrthoDB" id="3182339at2759"/>
<dbReference type="Pfam" id="PF12340">
    <property type="entry name" value="DUF3638"/>
    <property type="match status" value="1"/>
</dbReference>
<keyword evidence="13" id="KW-1185">Reference proteome</keyword>
<dbReference type="Pfam" id="PF12359">
    <property type="entry name" value="DUF3645"/>
    <property type="match status" value="1"/>
</dbReference>
<feature type="region of interest" description="Disordered" evidence="8">
    <location>
        <begin position="1697"/>
        <end position="1719"/>
    </location>
</feature>